<dbReference type="EMBL" id="JAHHGM010000002">
    <property type="protein sequence ID" value="MBT2987864.1"/>
    <property type="molecule type" value="Genomic_DNA"/>
</dbReference>
<evidence type="ECO:0000313" key="3">
    <source>
        <dbReference type="EMBL" id="MBT2987864.1"/>
    </source>
</evidence>
<dbReference type="SUPFAM" id="SSF56059">
    <property type="entry name" value="Glutathione synthetase ATP-binding domain-like"/>
    <property type="match status" value="1"/>
</dbReference>
<dbReference type="InterPro" id="IPR011761">
    <property type="entry name" value="ATP-grasp"/>
</dbReference>
<dbReference type="GO" id="GO:0005524">
    <property type="term" value="F:ATP binding"/>
    <property type="evidence" value="ECO:0007669"/>
    <property type="project" value="UniProtKB-UniRule"/>
</dbReference>
<feature type="domain" description="ATP-grasp" evidence="2">
    <location>
        <begin position="105"/>
        <end position="301"/>
    </location>
</feature>
<accession>A0A944M7V7</accession>
<name>A0A944M7V7_9GAMM</name>
<dbReference type="GO" id="GO:0003824">
    <property type="term" value="F:catalytic activity"/>
    <property type="evidence" value="ECO:0007669"/>
    <property type="project" value="UniProtKB-ARBA"/>
</dbReference>
<dbReference type="Gene3D" id="3.30.1490.20">
    <property type="entry name" value="ATP-grasp fold, A domain"/>
    <property type="match status" value="1"/>
</dbReference>
<gene>
    <name evidence="3" type="ORF">KME65_02775</name>
</gene>
<keyword evidence="1" id="KW-0067">ATP-binding</keyword>
<dbReference type="InterPro" id="IPR013815">
    <property type="entry name" value="ATP_grasp_subdomain_1"/>
</dbReference>
<evidence type="ECO:0000256" key="1">
    <source>
        <dbReference type="PROSITE-ProRule" id="PRU00409"/>
    </source>
</evidence>
<proteinExistence type="predicted"/>
<evidence type="ECO:0000313" key="4">
    <source>
        <dbReference type="Proteomes" id="UP000770889"/>
    </source>
</evidence>
<dbReference type="AlphaFoldDB" id="A0A944M7V7"/>
<dbReference type="Proteomes" id="UP000770889">
    <property type="component" value="Unassembled WGS sequence"/>
</dbReference>
<keyword evidence="1" id="KW-0547">Nucleotide-binding</keyword>
<dbReference type="GO" id="GO:0046872">
    <property type="term" value="F:metal ion binding"/>
    <property type="evidence" value="ECO:0007669"/>
    <property type="project" value="InterPro"/>
</dbReference>
<protein>
    <submittedName>
        <fullName evidence="3">ATP-grasp domain-containing protein</fullName>
    </submittedName>
</protein>
<comment type="caution">
    <text evidence="3">The sequence shown here is derived from an EMBL/GenBank/DDBJ whole genome shotgun (WGS) entry which is preliminary data.</text>
</comment>
<reference evidence="3 4" key="1">
    <citation type="submission" date="2021-05" db="EMBL/GenBank/DDBJ databases">
        <title>Genetic and Functional Diversity in Clade A Lucinid endosymbionts from the Bahamas.</title>
        <authorList>
            <person name="Giani N.M."/>
            <person name="Engel A.S."/>
            <person name="Campbell B.J."/>
        </authorList>
    </citation>
    <scope>NUCLEOTIDE SEQUENCE [LARGE SCALE GENOMIC DNA]</scope>
    <source>
        <strain evidence="3">LUC16012Gg_MoonRockCtena</strain>
    </source>
</reference>
<dbReference type="PROSITE" id="PS50975">
    <property type="entry name" value="ATP_GRASP"/>
    <property type="match status" value="1"/>
</dbReference>
<sequence length="351" mass="39604">MSCTAEGVKGNHLYSGRILGATEPGDMIQLHPLLKDEWGEIVEHYARIGLEHSQNVIWDVGLEYMPIQDGIRPSHFFYGDMELKRGGDIAWAGSVEFINSKNNFMTLADELGVPVPKTRCFDSVREIADTDIDGFPYPCYLKAAVSVSGVGIYRCENRSALLRAMTRFDADVPVQLQQEVKTGIFLNLQYRVTDGRCRRLLATEQILEGTAHQGNFHPIPYEPWDIVEPMAEWMADKGFKDILAFDVAVQQTEKCTDYLAIECNPRYNGASYPTLIALKCGIKEWESANFSTRHRTLKSLDLRGIEFDPTSGEGVIIVNWGPILVGKIMLMIAGSKKARQRIKLELQQRLW</sequence>
<organism evidence="3 4">
    <name type="scientific">Candidatus Thiodiazotropha taylori</name>
    <dbReference type="NCBI Taxonomy" id="2792791"/>
    <lineage>
        <taxon>Bacteria</taxon>
        <taxon>Pseudomonadati</taxon>
        <taxon>Pseudomonadota</taxon>
        <taxon>Gammaproteobacteria</taxon>
        <taxon>Chromatiales</taxon>
        <taxon>Sedimenticolaceae</taxon>
        <taxon>Candidatus Thiodiazotropha</taxon>
    </lineage>
</organism>
<evidence type="ECO:0000259" key="2">
    <source>
        <dbReference type="PROSITE" id="PS50975"/>
    </source>
</evidence>